<dbReference type="PROSITE" id="PS51371">
    <property type="entry name" value="CBS"/>
    <property type="match status" value="2"/>
</dbReference>
<dbReference type="PANTHER" id="PTHR43080:SF2">
    <property type="entry name" value="CBS DOMAIN-CONTAINING PROTEIN"/>
    <property type="match status" value="1"/>
</dbReference>
<dbReference type="RefSeq" id="WP_076449576.1">
    <property type="nucleotide sequence ID" value="NZ_FTOQ01000012.1"/>
</dbReference>
<name>A0A1N7P3I0_9RHOB</name>
<dbReference type="PANTHER" id="PTHR43080">
    <property type="entry name" value="CBS DOMAIN-CONTAINING PROTEIN CBSX3, MITOCHONDRIAL"/>
    <property type="match status" value="1"/>
</dbReference>
<proteinExistence type="predicted"/>
<feature type="domain" description="CBS" evidence="3">
    <location>
        <begin position="77"/>
        <end position="130"/>
    </location>
</feature>
<dbReference type="InterPro" id="IPR000644">
    <property type="entry name" value="CBS_dom"/>
</dbReference>
<organism evidence="4 5">
    <name type="scientific">Roseivivax lentus</name>
    <dbReference type="NCBI Taxonomy" id="633194"/>
    <lineage>
        <taxon>Bacteria</taxon>
        <taxon>Pseudomonadati</taxon>
        <taxon>Pseudomonadota</taxon>
        <taxon>Alphaproteobacteria</taxon>
        <taxon>Rhodobacterales</taxon>
        <taxon>Roseobacteraceae</taxon>
        <taxon>Roseivivax</taxon>
    </lineage>
</organism>
<protein>
    <submittedName>
        <fullName evidence="4">CBS domain-containing protein</fullName>
    </submittedName>
</protein>
<dbReference type="AlphaFoldDB" id="A0A1N7P3I0"/>
<dbReference type="Gene3D" id="3.10.580.10">
    <property type="entry name" value="CBS-domain"/>
    <property type="match status" value="1"/>
</dbReference>
<sequence length="130" mass="14396">MTEYRIGAIMRTDIPTLTPDTPIRRAVAVLVDAKAAAAPVLADDGRLVGILTQKDCFRPALHASYHREWTGQVADHMSTEVICVDIEDEVIRVAEKFATHPHRVFPVLDQTRVAGVLHRSDVLALLTRFG</sequence>
<reference evidence="5" key="1">
    <citation type="submission" date="2017-01" db="EMBL/GenBank/DDBJ databases">
        <authorList>
            <person name="Varghese N."/>
            <person name="Submissions S."/>
        </authorList>
    </citation>
    <scope>NUCLEOTIDE SEQUENCE [LARGE SCALE GENOMIC DNA]</scope>
    <source>
        <strain evidence="5">DSM 29430</strain>
    </source>
</reference>
<dbReference type="EMBL" id="FTOQ01000012">
    <property type="protein sequence ID" value="SIT05100.1"/>
    <property type="molecule type" value="Genomic_DNA"/>
</dbReference>
<feature type="domain" description="CBS" evidence="3">
    <location>
        <begin position="10"/>
        <end position="68"/>
    </location>
</feature>
<dbReference type="SUPFAM" id="SSF54631">
    <property type="entry name" value="CBS-domain pair"/>
    <property type="match status" value="1"/>
</dbReference>
<evidence type="ECO:0000256" key="1">
    <source>
        <dbReference type="ARBA" id="ARBA00023122"/>
    </source>
</evidence>
<dbReference type="SMART" id="SM00116">
    <property type="entry name" value="CBS"/>
    <property type="match status" value="2"/>
</dbReference>
<gene>
    <name evidence="4" type="ORF">SAMN05421759_11256</name>
</gene>
<accession>A0A1N7P3I0</accession>
<dbReference type="InterPro" id="IPR051257">
    <property type="entry name" value="Diverse_CBS-Domain"/>
</dbReference>
<evidence type="ECO:0000256" key="2">
    <source>
        <dbReference type="PROSITE-ProRule" id="PRU00703"/>
    </source>
</evidence>
<keyword evidence="1 2" id="KW-0129">CBS domain</keyword>
<dbReference type="Pfam" id="PF00571">
    <property type="entry name" value="CBS"/>
    <property type="match status" value="2"/>
</dbReference>
<evidence type="ECO:0000259" key="3">
    <source>
        <dbReference type="PROSITE" id="PS51371"/>
    </source>
</evidence>
<dbReference type="InterPro" id="IPR046342">
    <property type="entry name" value="CBS_dom_sf"/>
</dbReference>
<dbReference type="STRING" id="633194.SAMN05421759_11256"/>
<evidence type="ECO:0000313" key="4">
    <source>
        <dbReference type="EMBL" id="SIT05100.1"/>
    </source>
</evidence>
<keyword evidence="5" id="KW-1185">Reference proteome</keyword>
<dbReference type="OrthoDB" id="9783590at2"/>
<evidence type="ECO:0000313" key="5">
    <source>
        <dbReference type="Proteomes" id="UP000186684"/>
    </source>
</evidence>
<dbReference type="Proteomes" id="UP000186684">
    <property type="component" value="Unassembled WGS sequence"/>
</dbReference>